<sequence>MTTAGTDLARAWASLEEELDGDREAVERFVLAWSEHLEERLTAVGYALAAGDEPAARTTLSTLRQSSRAVGAHHLAALAGRALRSLDSGAQAAASVLLPARSVADDTLRVVATQLLAWHARTARAQMR</sequence>
<dbReference type="InterPro" id="IPR036641">
    <property type="entry name" value="HPT_dom_sf"/>
</dbReference>
<comment type="caution">
    <text evidence="1">The sequence shown here is derived from an EMBL/GenBank/DDBJ whole genome shotgun (WGS) entry which is preliminary data.</text>
</comment>
<reference evidence="1 2" key="1">
    <citation type="submission" date="2020-05" db="EMBL/GenBank/DDBJ databases">
        <title>Genomic Encyclopedia of Type Strains, Phase III (KMG-III): the genomes of soil and plant-associated and newly described type strains.</title>
        <authorList>
            <person name="Whitman W."/>
        </authorList>
    </citation>
    <scope>NUCLEOTIDE SEQUENCE [LARGE SCALE GENOMIC DNA]</scope>
    <source>
        <strain evidence="1 2">KCTC 19046</strain>
    </source>
</reference>
<organism evidence="1 2">
    <name type="scientific">Isoptericola halotolerans</name>
    <dbReference type="NCBI Taxonomy" id="300560"/>
    <lineage>
        <taxon>Bacteria</taxon>
        <taxon>Bacillati</taxon>
        <taxon>Actinomycetota</taxon>
        <taxon>Actinomycetes</taxon>
        <taxon>Micrococcales</taxon>
        <taxon>Promicromonosporaceae</taxon>
        <taxon>Isoptericola</taxon>
    </lineage>
</organism>
<protein>
    <recommendedName>
        <fullName evidence="3">Hpt domain-containing protein</fullName>
    </recommendedName>
</protein>
<evidence type="ECO:0000313" key="2">
    <source>
        <dbReference type="Proteomes" id="UP000757540"/>
    </source>
</evidence>
<dbReference type="SUPFAM" id="SSF47226">
    <property type="entry name" value="Histidine-containing phosphotransfer domain, HPT domain"/>
    <property type="match status" value="1"/>
</dbReference>
<dbReference type="Gene3D" id="1.20.120.160">
    <property type="entry name" value="HPT domain"/>
    <property type="match status" value="1"/>
</dbReference>
<dbReference type="Proteomes" id="UP000757540">
    <property type="component" value="Unassembled WGS sequence"/>
</dbReference>
<evidence type="ECO:0008006" key="3">
    <source>
        <dbReference type="Google" id="ProtNLM"/>
    </source>
</evidence>
<dbReference type="RefSeq" id="WP_171784204.1">
    <property type="nucleotide sequence ID" value="NZ_BAAAML010000005.1"/>
</dbReference>
<keyword evidence="2" id="KW-1185">Reference proteome</keyword>
<accession>A0ABX2A7S4</accession>
<name>A0ABX2A7S4_9MICO</name>
<proteinExistence type="predicted"/>
<evidence type="ECO:0000313" key="1">
    <source>
        <dbReference type="EMBL" id="NOV97968.1"/>
    </source>
</evidence>
<gene>
    <name evidence="1" type="ORF">HDG69_002553</name>
</gene>
<dbReference type="EMBL" id="JABEZU010000003">
    <property type="protein sequence ID" value="NOV97968.1"/>
    <property type="molecule type" value="Genomic_DNA"/>
</dbReference>